<dbReference type="EMBL" id="JBBKZU010000013">
    <property type="protein sequence ID" value="MEJ8814557.1"/>
    <property type="molecule type" value="Genomic_DNA"/>
</dbReference>
<dbReference type="InterPro" id="IPR042268">
    <property type="entry name" value="BamC_C"/>
</dbReference>
<dbReference type="Proteomes" id="UP001365846">
    <property type="component" value="Unassembled WGS sequence"/>
</dbReference>
<evidence type="ECO:0000313" key="1">
    <source>
        <dbReference type="EMBL" id="MEJ8814557.1"/>
    </source>
</evidence>
<reference evidence="1 2" key="1">
    <citation type="submission" date="2024-03" db="EMBL/GenBank/DDBJ databases">
        <title>Novel species of the genus Variovorax.</title>
        <authorList>
            <person name="Liu Q."/>
            <person name="Xin Y.-H."/>
        </authorList>
    </citation>
    <scope>NUCLEOTIDE SEQUENCE [LARGE SCALE GENOMIC DNA]</scope>
    <source>
        <strain evidence="1 2">KACC 18899</strain>
    </source>
</reference>
<dbReference type="Pfam" id="PF06804">
    <property type="entry name" value="Lipoprotein_18"/>
    <property type="match status" value="1"/>
</dbReference>
<name>A0ABU8VLL7_9BURK</name>
<dbReference type="Gene3D" id="3.30.310.170">
    <property type="entry name" value="Outer membrane protein assembly factor BamC"/>
    <property type="match status" value="1"/>
</dbReference>
<gene>
    <name evidence="1" type="primary">bamC</name>
    <name evidence="1" type="ORF">WKW77_26000</name>
</gene>
<proteinExistence type="predicted"/>
<keyword evidence="2" id="KW-1185">Reference proteome</keyword>
<evidence type="ECO:0000313" key="2">
    <source>
        <dbReference type="Proteomes" id="UP001365846"/>
    </source>
</evidence>
<dbReference type="RefSeq" id="WP_340359781.1">
    <property type="nucleotide sequence ID" value="NZ_JBBKZU010000013.1"/>
</dbReference>
<accession>A0ABU8VLL7</accession>
<dbReference type="PROSITE" id="PS51257">
    <property type="entry name" value="PROKAR_LIPOPROTEIN"/>
    <property type="match status" value="1"/>
</dbReference>
<organism evidence="1 2">
    <name type="scientific">Variovorax ureilyticus</name>
    <dbReference type="NCBI Taxonomy" id="1836198"/>
    <lineage>
        <taxon>Bacteria</taxon>
        <taxon>Pseudomonadati</taxon>
        <taxon>Pseudomonadota</taxon>
        <taxon>Betaproteobacteria</taxon>
        <taxon>Burkholderiales</taxon>
        <taxon>Comamonadaceae</taxon>
        <taxon>Variovorax</taxon>
    </lineage>
</organism>
<comment type="caution">
    <text evidence="1">The sequence shown here is derived from an EMBL/GenBank/DDBJ whole genome shotgun (WGS) entry which is preliminary data.</text>
</comment>
<sequence>MSFTPSRLALCAISLGLAACSTPQDDNLRYRSTSKAKASSLATPPDVTQLMRVQGDIASPRVASASDYKAALPQAAAPSTAPDAIGDVRMESEGTHRWLVVGRTPDQLWEPLRKFWQDNGFVLETDQPERRIMETDWAESHAKVSTGFVRDALSSVMEPSQGSAEMDRFRTRLEQVPGGTEIYVSHRGMREMADTSRDGHTAWRTQPANAELEAEWLRRMMARLGDAPGTATAGAAPVMQQQKRGPQIIDPKGQPKLQLAESFDLAWRHVGLALDRTGFTVEDRNRSEGTYFVRYVPPNLNAKEPGVFSKLIDFVHPGPVAAPLKLGIQVRSENDTSAVTVVGRANSAVAPADALRIVQVIAADLQ</sequence>
<dbReference type="InterPro" id="IPR010653">
    <property type="entry name" value="NlpB/DapX"/>
</dbReference>
<protein>
    <submittedName>
        <fullName evidence="1">Outer membrane protein assembly factor BamC</fullName>
    </submittedName>
</protein>